<organism evidence="9 10">
    <name type="scientific">Xanthomonas oryzae pv. oryzae (strain KACC10331 / KXO85)</name>
    <dbReference type="NCBI Taxonomy" id="291331"/>
    <lineage>
        <taxon>Bacteria</taxon>
        <taxon>Pseudomonadati</taxon>
        <taxon>Pseudomonadota</taxon>
        <taxon>Gammaproteobacteria</taxon>
        <taxon>Lysobacterales</taxon>
        <taxon>Lysobacteraceae</taxon>
        <taxon>Xanthomonas</taxon>
    </lineage>
</organism>
<keyword evidence="5 7" id="KW-1133">Transmembrane helix</keyword>
<feature type="transmembrane region" description="Helical" evidence="7">
    <location>
        <begin position="50"/>
        <end position="71"/>
    </location>
</feature>
<evidence type="ECO:0000256" key="7">
    <source>
        <dbReference type="SAM" id="Phobius"/>
    </source>
</evidence>
<dbReference type="Pfam" id="PF13727">
    <property type="entry name" value="CoA_binding_3"/>
    <property type="match status" value="1"/>
</dbReference>
<feature type="domain" description="Bacterial sugar transferase" evidence="8">
    <location>
        <begin position="315"/>
        <end position="500"/>
    </location>
</feature>
<sequence length="506" mass="57071">MKARVRFVCFPACVVSSLEDIPMLLADLSSETYTASSPRLLSKYSAAADLVLRVFDLTMVVVCGLVAYRIVFGSWVPAAPYRLAIATTLLYSVICFALFPLYRSWRGRCLLSELMVLGGAFGGVFALFAVHALIVKVGEQVSRGWIGLWFVGGLASLVAARTALRGFLNHLRTQGVDVQRVVVVGLRHPVMKINHYLSRNSWVGMNLVGYFRTPYDIAVTEQRQSLPCLGEPDALIDYLKENQVEQVWISLPLGERDHIKQLLQRLDRYPINVKLVPDLFDFGLLNQSGEQIGNVPVINLRQGGVDRDNYFVVAKALQDKILAVIALLGLWPLMAAIAVGVKLSSPGPVFFRQRRHGLGGREFYMFKFRSMRVHDDHGTTIQQATKNDARITRFGAFLRRSSLDELPQIFNVLGGSMSIVGPRPHAAQHNTHYEKLINHYMQRHYVKPGITGWAQVNGFRGETPELRTMKKRIQYDLDYIRRWSLWLDIRIIVLTAVRVLGQKTAY</sequence>
<dbReference type="FunFam" id="3.40.50.720:FF:000501">
    <property type="entry name" value="Undecaprenyl-phosphate glucose phosphotransferase"/>
    <property type="match status" value="1"/>
</dbReference>
<dbReference type="PANTHER" id="PTHR30576:SF21">
    <property type="entry name" value="UDP-GLUCOSE:UNDECAPRENYL-PHOSPHATE GLUCOSE-1-PHOSPHATE TRANSFERASE"/>
    <property type="match status" value="1"/>
</dbReference>
<dbReference type="Proteomes" id="UP000006735">
    <property type="component" value="Chromosome"/>
</dbReference>
<dbReference type="Gene3D" id="3.40.50.720">
    <property type="entry name" value="NAD(P)-binding Rossmann-like Domain"/>
    <property type="match status" value="1"/>
</dbReference>
<feature type="transmembrane region" description="Helical" evidence="7">
    <location>
        <begin position="321"/>
        <end position="345"/>
    </location>
</feature>
<dbReference type="KEGG" id="xoo:XOO3177"/>
<dbReference type="STRING" id="291331.XOO3177"/>
<evidence type="ECO:0000313" key="10">
    <source>
        <dbReference type="Proteomes" id="UP000006735"/>
    </source>
</evidence>
<gene>
    <name evidence="9" type="primary">gumD</name>
    <name evidence="9" type="ordered locus">XOO3177</name>
</gene>
<accession>Q5GXZ0</accession>
<dbReference type="GO" id="GO:0089702">
    <property type="term" value="F:undecaprenyl-phosphate glucose phosphotransferase activity"/>
    <property type="evidence" value="ECO:0007669"/>
    <property type="project" value="TreeGrafter"/>
</dbReference>
<evidence type="ECO:0000256" key="5">
    <source>
        <dbReference type="ARBA" id="ARBA00022989"/>
    </source>
</evidence>
<dbReference type="InterPro" id="IPR017475">
    <property type="entry name" value="EPS_sugar_tfrase"/>
</dbReference>
<feature type="transmembrane region" description="Helical" evidence="7">
    <location>
        <begin position="114"/>
        <end position="134"/>
    </location>
</feature>
<evidence type="ECO:0000256" key="4">
    <source>
        <dbReference type="ARBA" id="ARBA00022692"/>
    </source>
</evidence>
<dbReference type="InterPro" id="IPR017473">
    <property type="entry name" value="Undecaprenyl-P_gluc_Ptfrase"/>
</dbReference>
<reference evidence="9 10" key="1">
    <citation type="journal article" date="2005" name="Nucleic Acids Res.">
        <title>The genome sequence of Xanthomonas oryzae pathovar oryzae KACC10331, the bacterial blight pathogen of rice.</title>
        <authorList>
            <person name="Lee B.M."/>
            <person name="Park Y.J."/>
            <person name="Park D.S."/>
            <person name="Kang H.W."/>
            <person name="Kim J.G."/>
            <person name="Song E.S."/>
            <person name="Park I.C."/>
            <person name="Yoon U.H."/>
            <person name="Hahn J.H."/>
            <person name="Koo B.S."/>
            <person name="Lee G.B."/>
            <person name="Kim H."/>
            <person name="Park H.S."/>
            <person name="Yoon K.O."/>
            <person name="Kim J.H."/>
            <person name="Jung C.H."/>
            <person name="Koh N.H."/>
            <person name="Seo J.S."/>
            <person name="Go S.J."/>
        </authorList>
    </citation>
    <scope>NUCLEOTIDE SEQUENCE [LARGE SCALE GENOMIC DNA]</scope>
    <source>
        <strain evidence="10">KACC10331 / KXO85</strain>
    </source>
</reference>
<dbReference type="GO" id="GO:0009242">
    <property type="term" value="P:colanic acid biosynthetic process"/>
    <property type="evidence" value="ECO:0007669"/>
    <property type="project" value="TreeGrafter"/>
</dbReference>
<comment type="subcellular location">
    <subcellularLocation>
        <location evidence="1">Membrane</location>
        <topology evidence="1">Multi-pass membrane protein</topology>
    </subcellularLocation>
</comment>
<dbReference type="AlphaFoldDB" id="Q5GXZ0"/>
<evidence type="ECO:0000256" key="1">
    <source>
        <dbReference type="ARBA" id="ARBA00004141"/>
    </source>
</evidence>
<keyword evidence="4 7" id="KW-0812">Transmembrane</keyword>
<protein>
    <submittedName>
        <fullName evidence="9">GumD protein</fullName>
    </submittedName>
</protein>
<keyword evidence="10" id="KW-1185">Reference proteome</keyword>
<keyword evidence="6 7" id="KW-0472">Membrane</keyword>
<dbReference type="InterPro" id="IPR003362">
    <property type="entry name" value="Bact_transf"/>
</dbReference>
<keyword evidence="3" id="KW-0808">Transferase</keyword>
<dbReference type="PANTHER" id="PTHR30576">
    <property type="entry name" value="COLANIC BIOSYNTHESIS UDP-GLUCOSE LIPID CARRIER TRANSFERASE"/>
    <property type="match status" value="1"/>
</dbReference>
<evidence type="ECO:0000256" key="6">
    <source>
        <dbReference type="ARBA" id="ARBA00023136"/>
    </source>
</evidence>
<evidence type="ECO:0000259" key="8">
    <source>
        <dbReference type="Pfam" id="PF02397"/>
    </source>
</evidence>
<dbReference type="EMBL" id="AE013598">
    <property type="protein sequence ID" value="AAW76431.1"/>
    <property type="molecule type" value="Genomic_DNA"/>
</dbReference>
<dbReference type="NCBIfam" id="TIGR03023">
    <property type="entry name" value="WcaJ_sugtrans"/>
    <property type="match status" value="1"/>
</dbReference>
<evidence type="ECO:0000256" key="2">
    <source>
        <dbReference type="ARBA" id="ARBA00006464"/>
    </source>
</evidence>
<proteinExistence type="inferred from homology"/>
<evidence type="ECO:0000313" key="9">
    <source>
        <dbReference type="EMBL" id="AAW76431.1"/>
    </source>
</evidence>
<comment type="similarity">
    <text evidence="2">Belongs to the bacterial sugar transferase family.</text>
</comment>
<feature type="transmembrane region" description="Helical" evidence="7">
    <location>
        <begin position="146"/>
        <end position="164"/>
    </location>
</feature>
<dbReference type="Pfam" id="PF02397">
    <property type="entry name" value="Bac_transf"/>
    <property type="match status" value="1"/>
</dbReference>
<name>Q5GXZ0_XANOR</name>
<evidence type="ECO:0000256" key="3">
    <source>
        <dbReference type="ARBA" id="ARBA00022679"/>
    </source>
</evidence>
<dbReference type="NCBIfam" id="TIGR03025">
    <property type="entry name" value="EPS_sugtrans"/>
    <property type="match status" value="1"/>
</dbReference>
<dbReference type="GO" id="GO:0016020">
    <property type="term" value="C:membrane"/>
    <property type="evidence" value="ECO:0007669"/>
    <property type="project" value="UniProtKB-SubCell"/>
</dbReference>
<feature type="transmembrane region" description="Helical" evidence="7">
    <location>
        <begin position="83"/>
        <end position="102"/>
    </location>
</feature>
<dbReference type="HOGENOM" id="CLU_024920_0_1_6"/>